<keyword evidence="3 6" id="KW-0812">Transmembrane</keyword>
<dbReference type="AlphaFoldDB" id="A0A4P7BYR7"/>
<dbReference type="GO" id="GO:0005886">
    <property type="term" value="C:plasma membrane"/>
    <property type="evidence" value="ECO:0007669"/>
    <property type="project" value="UniProtKB-SubCell"/>
</dbReference>
<dbReference type="KEGG" id="nwr:E3U44_07595"/>
<evidence type="ECO:0000256" key="3">
    <source>
        <dbReference type="ARBA" id="ARBA00022692"/>
    </source>
</evidence>
<proteinExistence type="predicted"/>
<gene>
    <name evidence="7" type="ORF">E3U44_07595</name>
</gene>
<dbReference type="RefSeq" id="WP_134357589.1">
    <property type="nucleotide sequence ID" value="NZ_CP038033.1"/>
</dbReference>
<protein>
    <submittedName>
        <fullName evidence="7">Flippase</fullName>
    </submittedName>
</protein>
<dbReference type="Pfam" id="PF01943">
    <property type="entry name" value="Polysacc_synt"/>
    <property type="match status" value="1"/>
</dbReference>
<feature type="transmembrane region" description="Helical" evidence="6">
    <location>
        <begin position="462"/>
        <end position="481"/>
    </location>
</feature>
<accession>A0A4P7BYR7</accession>
<dbReference type="CDD" id="cd13128">
    <property type="entry name" value="MATE_Wzx_like"/>
    <property type="match status" value="1"/>
</dbReference>
<feature type="transmembrane region" description="Helical" evidence="6">
    <location>
        <begin position="157"/>
        <end position="178"/>
    </location>
</feature>
<evidence type="ECO:0000256" key="4">
    <source>
        <dbReference type="ARBA" id="ARBA00022989"/>
    </source>
</evidence>
<evidence type="ECO:0000256" key="2">
    <source>
        <dbReference type="ARBA" id="ARBA00022475"/>
    </source>
</evidence>
<dbReference type="OrthoDB" id="103403at2"/>
<feature type="transmembrane region" description="Helical" evidence="6">
    <location>
        <begin position="345"/>
        <end position="367"/>
    </location>
</feature>
<feature type="transmembrane region" description="Helical" evidence="6">
    <location>
        <begin position="263"/>
        <end position="283"/>
    </location>
</feature>
<feature type="transmembrane region" description="Helical" evidence="6">
    <location>
        <begin position="184"/>
        <end position="203"/>
    </location>
</feature>
<evidence type="ECO:0000256" key="6">
    <source>
        <dbReference type="SAM" id="Phobius"/>
    </source>
</evidence>
<comment type="subcellular location">
    <subcellularLocation>
        <location evidence="1">Cell membrane</location>
        <topology evidence="1">Multi-pass membrane protein</topology>
    </subcellularLocation>
</comment>
<feature type="transmembrane region" description="Helical" evidence="6">
    <location>
        <begin position="374"/>
        <end position="394"/>
    </location>
</feature>
<feature type="transmembrane region" description="Helical" evidence="6">
    <location>
        <begin position="15"/>
        <end position="38"/>
    </location>
</feature>
<reference evidence="7 8" key="1">
    <citation type="submission" date="2019-03" db="EMBL/GenBank/DDBJ databases">
        <title>The genome sequence of Nitrosococcus wardiae strain D1FHST reveals the archetypal metabolic capacity of ammonia-oxidizing Gammaproteobacteria.</title>
        <authorList>
            <person name="Wang L."/>
            <person name="Lim C.K."/>
            <person name="Hanson T.E."/>
            <person name="Dang H."/>
            <person name="Klotz M.G."/>
        </authorList>
    </citation>
    <scope>NUCLEOTIDE SEQUENCE [LARGE SCALE GENOMIC DNA]</scope>
    <source>
        <strain evidence="7 8">D1FHS</strain>
    </source>
</reference>
<evidence type="ECO:0000313" key="8">
    <source>
        <dbReference type="Proteomes" id="UP000294325"/>
    </source>
</evidence>
<keyword evidence="8" id="KW-1185">Reference proteome</keyword>
<dbReference type="InterPro" id="IPR050833">
    <property type="entry name" value="Poly_Biosynth_Transport"/>
</dbReference>
<feature type="transmembrane region" description="Helical" evidence="6">
    <location>
        <begin position="84"/>
        <end position="109"/>
    </location>
</feature>
<dbReference type="Proteomes" id="UP000294325">
    <property type="component" value="Chromosome"/>
</dbReference>
<dbReference type="PANTHER" id="PTHR30250">
    <property type="entry name" value="PST FAMILY PREDICTED COLANIC ACID TRANSPORTER"/>
    <property type="match status" value="1"/>
</dbReference>
<dbReference type="PANTHER" id="PTHR30250:SF27">
    <property type="entry name" value="POLYSACCHARIDE BIOSYNTHESIS PROTEIN"/>
    <property type="match status" value="1"/>
</dbReference>
<keyword evidence="4 6" id="KW-1133">Transmembrane helix</keyword>
<evidence type="ECO:0000256" key="1">
    <source>
        <dbReference type="ARBA" id="ARBA00004651"/>
    </source>
</evidence>
<sequence>MNAENSFKRVVRGGVLFSTGTFLAKLLHFATGIIIIRFLSPGEYGLISLGFTSVAFLVLFSVLGLGTGIPQFIARHYGKESNELVGAVAGTSLFISLWISLSCAIFLYFCAPYLAVYFQKPGLKQVLEIFSLMIPATVLIEIFTAIFRGIENTKAKVLFADIGANLVRILFLLPIIFLSLEFKWILWAYVGSIWVVLSLYFLYTSRNFISRFRLVVNGALSLQLLSFSMPLLGTSLMSNLMGWGGTLTLGYLASAEEVAFFNAPLRLVSIIPIPLMALTFLYLPIATKLVEGKSLGDRNTIESLYIAITKWAFILTLPLLLYFLADAEFIVGYLFGEDYHDTANVLRVLAIGFAIPNFLGPNGMTLISYGNTRIVFTATFLGAVSTIALCLGLAPYYGALGAALGIAISRFITSIFISFPLYKLFGVHPFRAEYIKPVVFTAFAAILVVTILKSSYVMMNGFLHLLLFLLIIFLTLLSPIVTRSMNSTDLEILRAVENRLWGRTHVVDRISILSYKKSASILKSSPH</sequence>
<name>A0A4P7BYR7_9GAMM</name>
<evidence type="ECO:0000313" key="7">
    <source>
        <dbReference type="EMBL" id="QBQ54389.1"/>
    </source>
</evidence>
<evidence type="ECO:0000256" key="5">
    <source>
        <dbReference type="ARBA" id="ARBA00023136"/>
    </source>
</evidence>
<feature type="transmembrane region" description="Helical" evidence="6">
    <location>
        <begin position="400"/>
        <end position="422"/>
    </location>
</feature>
<feature type="transmembrane region" description="Helical" evidence="6">
    <location>
        <begin position="434"/>
        <end position="456"/>
    </location>
</feature>
<keyword evidence="5 6" id="KW-0472">Membrane</keyword>
<dbReference type="InterPro" id="IPR002797">
    <property type="entry name" value="Polysacc_synth"/>
</dbReference>
<organism evidence="7 8">
    <name type="scientific">Nitrosococcus wardiae</name>
    <dbReference type="NCBI Taxonomy" id="1814290"/>
    <lineage>
        <taxon>Bacteria</taxon>
        <taxon>Pseudomonadati</taxon>
        <taxon>Pseudomonadota</taxon>
        <taxon>Gammaproteobacteria</taxon>
        <taxon>Chromatiales</taxon>
        <taxon>Chromatiaceae</taxon>
        <taxon>Nitrosococcus</taxon>
    </lineage>
</organism>
<feature type="transmembrane region" description="Helical" evidence="6">
    <location>
        <begin position="304"/>
        <end position="325"/>
    </location>
</feature>
<feature type="transmembrane region" description="Helical" evidence="6">
    <location>
        <begin position="129"/>
        <end position="150"/>
    </location>
</feature>
<keyword evidence="2" id="KW-1003">Cell membrane</keyword>
<feature type="transmembrane region" description="Helical" evidence="6">
    <location>
        <begin position="224"/>
        <end position="243"/>
    </location>
</feature>
<feature type="transmembrane region" description="Helical" evidence="6">
    <location>
        <begin position="44"/>
        <end position="63"/>
    </location>
</feature>
<dbReference type="EMBL" id="CP038033">
    <property type="protein sequence ID" value="QBQ54389.1"/>
    <property type="molecule type" value="Genomic_DNA"/>
</dbReference>